<sequence>MNSPCDKLCHAVIMDYLMHSCYKETAKAFDSEYKKQSQFFITTPWPNTDAMEIDIPIDENGMLMNEQAWLILDARKDIYEAIERGDIPTAFDLIQRRFPGLLQHISNRNDVVNVDGLTENEKIWADRVVFKLKCQQFIETVRSSNEVEAIRYAQQNLWPMNEYYQDMITEVAPLIVYTNPEQSSQAYLLSQDCRRQLADEVNDIILAYCKMPKQTAMEMLQKQYQVVQQELQSTKKMYNKFCIRDKRII</sequence>
<dbReference type="Pfam" id="PF10607">
    <property type="entry name" value="CTLH"/>
    <property type="match status" value="1"/>
</dbReference>
<proteinExistence type="predicted"/>
<keyword evidence="3" id="KW-1185">Reference proteome</keyword>
<feature type="domain" description="CTLH" evidence="1">
    <location>
        <begin position="71"/>
        <end position="148"/>
    </location>
</feature>
<dbReference type="SMART" id="SM00668">
    <property type="entry name" value="CTLH"/>
    <property type="match status" value="1"/>
</dbReference>
<dbReference type="InterPro" id="IPR024964">
    <property type="entry name" value="CTLH/CRA"/>
</dbReference>
<dbReference type="InterPro" id="IPR013144">
    <property type="entry name" value="CRA_dom"/>
</dbReference>
<dbReference type="Proteomes" id="UP000193560">
    <property type="component" value="Unassembled WGS sequence"/>
</dbReference>
<evidence type="ECO:0000259" key="1">
    <source>
        <dbReference type="PROSITE" id="PS50897"/>
    </source>
</evidence>
<dbReference type="InterPro" id="IPR006594">
    <property type="entry name" value="LisH"/>
</dbReference>
<name>A0A1X2I4S2_9FUNG</name>
<dbReference type="PROSITE" id="PS50896">
    <property type="entry name" value="LISH"/>
    <property type="match status" value="1"/>
</dbReference>
<dbReference type="PANTHER" id="PTHR12864">
    <property type="entry name" value="RAN BINDING PROTEIN 9-RELATED"/>
    <property type="match status" value="1"/>
</dbReference>
<reference evidence="2 3" key="1">
    <citation type="submission" date="2016-07" db="EMBL/GenBank/DDBJ databases">
        <title>Pervasive Adenine N6-methylation of Active Genes in Fungi.</title>
        <authorList>
            <consortium name="DOE Joint Genome Institute"/>
            <person name="Mondo S.J."/>
            <person name="Dannebaum R.O."/>
            <person name="Kuo R.C."/>
            <person name="Labutti K."/>
            <person name="Haridas S."/>
            <person name="Kuo A."/>
            <person name="Salamov A."/>
            <person name="Ahrendt S.R."/>
            <person name="Lipzen A."/>
            <person name="Sullivan W."/>
            <person name="Andreopoulos W.B."/>
            <person name="Clum A."/>
            <person name="Lindquist E."/>
            <person name="Daum C."/>
            <person name="Ramamoorthy G.K."/>
            <person name="Gryganskyi A."/>
            <person name="Culley D."/>
            <person name="Magnuson J.K."/>
            <person name="James T.Y."/>
            <person name="O'Malley M.A."/>
            <person name="Stajich J.E."/>
            <person name="Spatafora J.W."/>
            <person name="Visel A."/>
            <person name="Grigoriev I.V."/>
        </authorList>
    </citation>
    <scope>NUCLEOTIDE SEQUENCE [LARGE SCALE GENOMIC DNA]</scope>
    <source>
        <strain evidence="2 3">NRRL 1336</strain>
    </source>
</reference>
<dbReference type="AlphaFoldDB" id="A0A1X2I4S2"/>
<dbReference type="STRING" id="90262.A0A1X2I4S2"/>
<dbReference type="InterPro" id="IPR050618">
    <property type="entry name" value="Ubq-SigPath_Reg"/>
</dbReference>
<comment type="caution">
    <text evidence="2">The sequence shown here is derived from an EMBL/GenBank/DDBJ whole genome shotgun (WGS) entry which is preliminary data.</text>
</comment>
<dbReference type="SMART" id="SM00757">
    <property type="entry name" value="CRA"/>
    <property type="match status" value="1"/>
</dbReference>
<dbReference type="PROSITE" id="PS50897">
    <property type="entry name" value="CTLH"/>
    <property type="match status" value="1"/>
</dbReference>
<dbReference type="InterPro" id="IPR006595">
    <property type="entry name" value="CTLH_C"/>
</dbReference>
<evidence type="ECO:0000313" key="2">
    <source>
        <dbReference type="EMBL" id="ORZ09305.1"/>
    </source>
</evidence>
<evidence type="ECO:0000313" key="3">
    <source>
        <dbReference type="Proteomes" id="UP000193560"/>
    </source>
</evidence>
<dbReference type="EMBL" id="MCGE01000028">
    <property type="protein sequence ID" value="ORZ09305.1"/>
    <property type="molecule type" value="Genomic_DNA"/>
</dbReference>
<organism evidence="2 3">
    <name type="scientific">Absidia repens</name>
    <dbReference type="NCBI Taxonomy" id="90262"/>
    <lineage>
        <taxon>Eukaryota</taxon>
        <taxon>Fungi</taxon>
        <taxon>Fungi incertae sedis</taxon>
        <taxon>Mucoromycota</taxon>
        <taxon>Mucoromycotina</taxon>
        <taxon>Mucoromycetes</taxon>
        <taxon>Mucorales</taxon>
        <taxon>Cunninghamellaceae</taxon>
        <taxon>Absidia</taxon>
    </lineage>
</organism>
<gene>
    <name evidence="2" type="ORF">BCR42DRAFT_424155</name>
</gene>
<accession>A0A1X2I4S2</accession>
<dbReference type="OrthoDB" id="2415936at2759"/>
<protein>
    <submittedName>
        <fullName evidence="2">CTLH/CRA C-terminal to lish motif domain-domain-containing protein</fullName>
    </submittedName>
</protein>